<feature type="coiled-coil region" evidence="2">
    <location>
        <begin position="66"/>
        <end position="100"/>
    </location>
</feature>
<evidence type="ECO:0000313" key="4">
    <source>
        <dbReference type="EMBL" id="OON40250.1"/>
    </source>
</evidence>
<dbReference type="CDD" id="cd02440">
    <property type="entry name" value="AdoMet_MTases"/>
    <property type="match status" value="1"/>
</dbReference>
<dbReference type="InterPro" id="IPR047057">
    <property type="entry name" value="MerR_fam"/>
</dbReference>
<dbReference type="Proteomes" id="UP000190667">
    <property type="component" value="Unassembled WGS sequence"/>
</dbReference>
<comment type="caution">
    <text evidence="4">The sequence shown here is derived from an EMBL/GenBank/DDBJ whole genome shotgun (WGS) entry which is preliminary data.</text>
</comment>
<evidence type="ECO:0000313" key="5">
    <source>
        <dbReference type="Proteomes" id="UP000190667"/>
    </source>
</evidence>
<dbReference type="InterPro" id="IPR000551">
    <property type="entry name" value="MerR-type_HTH_dom"/>
</dbReference>
<dbReference type="PROSITE" id="PS50937">
    <property type="entry name" value="HTH_MERR_2"/>
    <property type="match status" value="1"/>
</dbReference>
<dbReference type="EMBL" id="MRUL01000005">
    <property type="protein sequence ID" value="OON40250.1"/>
    <property type="molecule type" value="Genomic_DNA"/>
</dbReference>
<dbReference type="GO" id="GO:0032259">
    <property type="term" value="P:methylation"/>
    <property type="evidence" value="ECO:0007669"/>
    <property type="project" value="UniProtKB-KW"/>
</dbReference>
<dbReference type="Gene3D" id="3.40.50.150">
    <property type="entry name" value="Vaccinia Virus protein VP39"/>
    <property type="match status" value="1"/>
</dbReference>
<dbReference type="AlphaFoldDB" id="A0A1S8YMH4"/>
<protein>
    <submittedName>
        <fullName evidence="4">Methyltransferase</fullName>
    </submittedName>
</protein>
<dbReference type="SUPFAM" id="SSF53335">
    <property type="entry name" value="S-adenosyl-L-methionine-dependent methyltransferases"/>
    <property type="match status" value="1"/>
</dbReference>
<dbReference type="InterPro" id="IPR013216">
    <property type="entry name" value="Methyltransf_11"/>
</dbReference>
<dbReference type="GO" id="GO:0003677">
    <property type="term" value="F:DNA binding"/>
    <property type="evidence" value="ECO:0007669"/>
    <property type="project" value="UniProtKB-KW"/>
</dbReference>
<evidence type="ECO:0000256" key="2">
    <source>
        <dbReference type="SAM" id="Coils"/>
    </source>
</evidence>
<feature type="domain" description="HTH merR-type" evidence="3">
    <location>
        <begin position="1"/>
        <end position="69"/>
    </location>
</feature>
<gene>
    <name evidence="4" type="ORF">BTJ39_10170</name>
</gene>
<keyword evidence="4" id="KW-0489">Methyltransferase</keyword>
<organism evidence="4 5">
    <name type="scientific">Izhakiella australiensis</name>
    <dbReference type="NCBI Taxonomy" id="1926881"/>
    <lineage>
        <taxon>Bacteria</taxon>
        <taxon>Pseudomonadati</taxon>
        <taxon>Pseudomonadota</taxon>
        <taxon>Gammaproteobacteria</taxon>
        <taxon>Enterobacterales</taxon>
        <taxon>Erwiniaceae</taxon>
        <taxon>Izhakiella</taxon>
    </lineage>
</organism>
<dbReference type="PANTHER" id="PTHR30204:SF97">
    <property type="entry name" value="MERR FAMILY REGULATORY PROTEIN"/>
    <property type="match status" value="1"/>
</dbReference>
<dbReference type="SMART" id="SM00422">
    <property type="entry name" value="HTH_MERR"/>
    <property type="match status" value="1"/>
</dbReference>
<accession>A0A1S8YMH4</accession>
<dbReference type="RefSeq" id="WP_078002577.1">
    <property type="nucleotide sequence ID" value="NZ_MRUL01000005.1"/>
</dbReference>
<keyword evidence="4" id="KW-0808">Transferase</keyword>
<dbReference type="InterPro" id="IPR009061">
    <property type="entry name" value="DNA-bd_dom_put_sf"/>
</dbReference>
<keyword evidence="1" id="KW-0238">DNA-binding</keyword>
<keyword evidence="2" id="KW-0175">Coiled coil</keyword>
<dbReference type="SUPFAM" id="SSF46955">
    <property type="entry name" value="Putative DNA-binding domain"/>
    <property type="match status" value="1"/>
</dbReference>
<dbReference type="Gene3D" id="1.10.1660.10">
    <property type="match status" value="1"/>
</dbReference>
<dbReference type="PANTHER" id="PTHR30204">
    <property type="entry name" value="REDOX-CYCLING DRUG-SENSING TRANSCRIPTIONAL ACTIVATOR SOXR"/>
    <property type="match status" value="1"/>
</dbReference>
<keyword evidence="5" id="KW-1185">Reference proteome</keyword>
<evidence type="ECO:0000259" key="3">
    <source>
        <dbReference type="PROSITE" id="PS50937"/>
    </source>
</evidence>
<name>A0A1S8YMH4_9GAMM</name>
<dbReference type="GO" id="GO:0003700">
    <property type="term" value="F:DNA-binding transcription factor activity"/>
    <property type="evidence" value="ECO:0007669"/>
    <property type="project" value="InterPro"/>
</dbReference>
<dbReference type="OrthoDB" id="9808480at2"/>
<reference evidence="4 5" key="1">
    <citation type="submission" date="2016-12" db="EMBL/GenBank/DDBJ databases">
        <title>Izhakiella australiana sp. nov. of genus Izhakiella isolated from Australian desert.</title>
        <authorList>
            <person name="Ji M."/>
        </authorList>
    </citation>
    <scope>NUCLEOTIDE SEQUENCE [LARGE SCALE GENOMIC DNA]</scope>
    <source>
        <strain evidence="4 5">D4N98</strain>
    </source>
</reference>
<evidence type="ECO:0000256" key="1">
    <source>
        <dbReference type="ARBA" id="ARBA00023125"/>
    </source>
</evidence>
<sequence length="384" mass="43692">MYRISEVAALVGLSRTTLLYYEKLGIVKGIRLPNGYRSYSEQDVRRLRLVTHLHVAGLTLRECMACIDQKNDKKLLTGRLQQLEKEIAIKLQAKKLLEAMLGVSESRTWHHSLEKASPDAHLHWIKTQGFNEKEAQRVRLLSKNMYEHDSYMADFNHVFSGLTRLGPGCASDTLRALNSLPDLPKKILEIGCGRGAATRLLAASTQAQIIALDNELSYLDALDDMSNRVVRCCASMSALPFVNGAFDLIWSEGSAYIMGFSNALQAWKKYLKPEGYLAVSEMVWLSKKPDKRAQAFWLKNYPAMMTVEQNKMLIKNSGYELLTSFEMSKEAWALYLTPLKERVAALQNQLSNKVAWQDLKNEIDIHESCPGEYGYQFFIMQKRH</sequence>
<dbReference type="GO" id="GO:0008757">
    <property type="term" value="F:S-adenosylmethionine-dependent methyltransferase activity"/>
    <property type="evidence" value="ECO:0007669"/>
    <property type="project" value="InterPro"/>
</dbReference>
<dbReference type="STRING" id="1926881.BTJ39_10170"/>
<dbReference type="InterPro" id="IPR029063">
    <property type="entry name" value="SAM-dependent_MTases_sf"/>
</dbReference>
<proteinExistence type="predicted"/>
<dbReference type="Pfam" id="PF13411">
    <property type="entry name" value="MerR_1"/>
    <property type="match status" value="1"/>
</dbReference>
<dbReference type="Pfam" id="PF08241">
    <property type="entry name" value="Methyltransf_11"/>
    <property type="match status" value="1"/>
</dbReference>